<evidence type="ECO:0000313" key="3">
    <source>
        <dbReference type="EMBL" id="TCP40591.1"/>
    </source>
</evidence>
<proteinExistence type="inferred from homology"/>
<dbReference type="AlphaFoldDB" id="A0A4R2Q1W8"/>
<reference evidence="3 4" key="1">
    <citation type="submission" date="2019-03" db="EMBL/GenBank/DDBJ databases">
        <title>Genomic Encyclopedia of Type Strains, Phase IV (KMG-IV): sequencing the most valuable type-strain genomes for metagenomic binning, comparative biology and taxonomic classification.</title>
        <authorList>
            <person name="Goeker M."/>
        </authorList>
    </citation>
    <scope>NUCLEOTIDE SEQUENCE [LARGE SCALE GENOMIC DNA]</scope>
    <source>
        <strain evidence="3 4">DSM 18063</strain>
    </source>
</reference>
<dbReference type="PROSITE" id="PS51704">
    <property type="entry name" value="GP_PDE"/>
    <property type="match status" value="1"/>
</dbReference>
<dbReference type="Pfam" id="PF03009">
    <property type="entry name" value="GDPD"/>
    <property type="match status" value="1"/>
</dbReference>
<keyword evidence="4" id="KW-1185">Reference proteome</keyword>
<dbReference type="GO" id="GO:0006629">
    <property type="term" value="P:lipid metabolic process"/>
    <property type="evidence" value="ECO:0007669"/>
    <property type="project" value="InterPro"/>
</dbReference>
<sequence length="258" mass="28048">MTPLPRAFLDAPIAHRALHDRAAGRPENSIEAVRAAVAAGYGIEIDIQGSADGVPMVFHDYDLKRLTGETGRIARRNARELTEIRLTGGQTGIPTLEAVLEEVAGRVPLLVEIKDPDGAMGRDVGRIERAVARAVSGYAGPVAVMSFNPHSVADFAMAAPDVARGLTTCAFERLHWPRLHAPTRKLLRGIPDFDRIEAAFISHRWSDLSRPRVAELRLQGAAVLCWTVKSPRDEETARLLAQNVTFEGYAAARPVLPA</sequence>
<dbReference type="SUPFAM" id="SSF51695">
    <property type="entry name" value="PLC-like phosphodiesterases"/>
    <property type="match status" value="1"/>
</dbReference>
<dbReference type="PANTHER" id="PTHR46211">
    <property type="entry name" value="GLYCEROPHOSPHORYL DIESTER PHOSPHODIESTERASE"/>
    <property type="match status" value="1"/>
</dbReference>
<evidence type="ECO:0000256" key="1">
    <source>
        <dbReference type="ARBA" id="ARBA00007381"/>
    </source>
</evidence>
<dbReference type="GO" id="GO:0008081">
    <property type="term" value="F:phosphoric diester hydrolase activity"/>
    <property type="evidence" value="ECO:0007669"/>
    <property type="project" value="InterPro"/>
</dbReference>
<name>A0A4R2Q1W8_9RHOB</name>
<comment type="similarity">
    <text evidence="1">Belongs to the heat shock protein 70 family.</text>
</comment>
<accession>A0A4R2Q1W8</accession>
<dbReference type="Gene3D" id="3.20.20.190">
    <property type="entry name" value="Phosphatidylinositol (PI) phosphodiesterase"/>
    <property type="match status" value="1"/>
</dbReference>
<dbReference type="InterPro" id="IPR030395">
    <property type="entry name" value="GP_PDE_dom"/>
</dbReference>
<dbReference type="InterPro" id="IPR017946">
    <property type="entry name" value="PLC-like_Pdiesterase_TIM-brl"/>
</dbReference>
<dbReference type="EMBL" id="SLXP01000007">
    <property type="protein sequence ID" value="TCP40591.1"/>
    <property type="molecule type" value="Genomic_DNA"/>
</dbReference>
<evidence type="ECO:0000259" key="2">
    <source>
        <dbReference type="PROSITE" id="PS51704"/>
    </source>
</evidence>
<protein>
    <submittedName>
        <fullName evidence="3">Glycerophosphoryl diester phosphodiesterase</fullName>
    </submittedName>
</protein>
<dbReference type="PANTHER" id="PTHR46211:SF1">
    <property type="entry name" value="GLYCEROPHOSPHODIESTER PHOSPHODIESTERASE, CYTOPLASMIC"/>
    <property type="match status" value="1"/>
</dbReference>
<dbReference type="RefSeq" id="WP_132462750.1">
    <property type="nucleotide sequence ID" value="NZ_SLXP01000007.1"/>
</dbReference>
<dbReference type="PROSITE" id="PS01036">
    <property type="entry name" value="HSP70_3"/>
    <property type="match status" value="1"/>
</dbReference>
<organism evidence="3 4">
    <name type="scientific">Rhodovulum marinum</name>
    <dbReference type="NCBI Taxonomy" id="320662"/>
    <lineage>
        <taxon>Bacteria</taxon>
        <taxon>Pseudomonadati</taxon>
        <taxon>Pseudomonadota</taxon>
        <taxon>Alphaproteobacteria</taxon>
        <taxon>Rhodobacterales</taxon>
        <taxon>Paracoccaceae</taxon>
        <taxon>Rhodovulum</taxon>
    </lineage>
</organism>
<comment type="caution">
    <text evidence="3">The sequence shown here is derived from an EMBL/GenBank/DDBJ whole genome shotgun (WGS) entry which is preliminary data.</text>
</comment>
<gene>
    <name evidence="3" type="ORF">EV662_107202</name>
</gene>
<evidence type="ECO:0000313" key="4">
    <source>
        <dbReference type="Proteomes" id="UP000294835"/>
    </source>
</evidence>
<dbReference type="OrthoDB" id="384721at2"/>
<dbReference type="InterPro" id="IPR018181">
    <property type="entry name" value="Heat_shock_70_CS"/>
</dbReference>
<dbReference type="Proteomes" id="UP000294835">
    <property type="component" value="Unassembled WGS sequence"/>
</dbReference>
<feature type="domain" description="GP-PDE" evidence="2">
    <location>
        <begin position="10"/>
        <end position="256"/>
    </location>
</feature>